<comment type="caution">
    <text evidence="1">The sequence shown here is derived from an EMBL/GenBank/DDBJ whole genome shotgun (WGS) entry which is preliminary data.</text>
</comment>
<name>A0ABP8FTJ6_9BACT</name>
<evidence type="ECO:0000313" key="2">
    <source>
        <dbReference type="Proteomes" id="UP001501844"/>
    </source>
</evidence>
<evidence type="ECO:0000313" key="1">
    <source>
        <dbReference type="EMBL" id="GAA4310721.1"/>
    </source>
</evidence>
<gene>
    <name evidence="1" type="ORF">GCM10023183_28880</name>
</gene>
<accession>A0ABP8FTJ6</accession>
<proteinExistence type="predicted"/>
<reference evidence="2" key="1">
    <citation type="journal article" date="2019" name="Int. J. Syst. Evol. Microbiol.">
        <title>The Global Catalogue of Microorganisms (GCM) 10K type strain sequencing project: providing services to taxonomists for standard genome sequencing and annotation.</title>
        <authorList>
            <consortium name="The Broad Institute Genomics Platform"/>
            <consortium name="The Broad Institute Genome Sequencing Center for Infectious Disease"/>
            <person name="Wu L."/>
            <person name="Ma J."/>
        </authorList>
    </citation>
    <scope>NUCLEOTIDE SEQUENCE [LARGE SCALE GENOMIC DNA]</scope>
    <source>
        <strain evidence="2">JCM 17917</strain>
    </source>
</reference>
<dbReference type="Proteomes" id="UP001501844">
    <property type="component" value="Unassembled WGS sequence"/>
</dbReference>
<keyword evidence="2" id="KW-1185">Reference proteome</keyword>
<sequence>MQVGWQGLPIGLVFCQMGAGGKRREEEFWRLVVFWVFSGKEAKNEAFPLYIEYVLFLE</sequence>
<dbReference type="EMBL" id="BAABGX010000002">
    <property type="protein sequence ID" value="GAA4310721.1"/>
    <property type="molecule type" value="Genomic_DNA"/>
</dbReference>
<organism evidence="1 2">
    <name type="scientific">Nibribacter koreensis</name>
    <dbReference type="NCBI Taxonomy" id="1084519"/>
    <lineage>
        <taxon>Bacteria</taxon>
        <taxon>Pseudomonadati</taxon>
        <taxon>Bacteroidota</taxon>
        <taxon>Cytophagia</taxon>
        <taxon>Cytophagales</taxon>
        <taxon>Hymenobacteraceae</taxon>
        <taxon>Nibribacter</taxon>
    </lineage>
</organism>
<protein>
    <submittedName>
        <fullName evidence="1">Uncharacterized protein</fullName>
    </submittedName>
</protein>